<dbReference type="Pfam" id="PF05526">
    <property type="entry name" value="R_equi_Vir"/>
    <property type="match status" value="1"/>
</dbReference>
<evidence type="ECO:0000313" key="1">
    <source>
        <dbReference type="EMBL" id="KMJ46756.1"/>
    </source>
</evidence>
<dbReference type="EMBL" id="LFCV01000011">
    <property type="protein sequence ID" value="KMJ46756.1"/>
    <property type="molecule type" value="Genomic_DNA"/>
</dbReference>
<dbReference type="Gene3D" id="2.40.128.480">
    <property type="entry name" value="Rhodococcus equi virulence-associated protein"/>
    <property type="match status" value="1"/>
</dbReference>
<evidence type="ECO:0000313" key="2">
    <source>
        <dbReference type="Proteomes" id="UP000036277"/>
    </source>
</evidence>
<gene>
    <name evidence="1" type="ORF">AB204_02000</name>
</gene>
<dbReference type="AlphaFoldDB" id="A0A0J5FX20"/>
<dbReference type="InterPro" id="IPR008810">
    <property type="entry name" value="R_equi_Vir"/>
</dbReference>
<sequence>MKDKTGVIDFELIEIIKEDINSKFHQDMKGVEIDPLFINDPAERIFLTIQSKGIEASASIISEGIYFRLNVTVDAGSKIFKGQGWSLISRISGGKFSGSLYSGDLAMLYVKAHKFWFYEFLTLVFVTFYDNELKYLGVFKGKGRYTLNDIGSGSGILY</sequence>
<dbReference type="RefSeq" id="WP_152671480.1">
    <property type="nucleotide sequence ID" value="NZ_CAWMBG010000011.1"/>
</dbReference>
<accession>A0A0J5FX20</accession>
<name>A0A0J5FX20_9GAMM</name>
<dbReference type="InterPro" id="IPR038625">
    <property type="entry name" value="R_equi_Vir_sf"/>
</dbReference>
<comment type="caution">
    <text evidence="1">The sequence shown here is derived from an EMBL/GenBank/DDBJ whole genome shotgun (WGS) entry which is preliminary data.</text>
</comment>
<dbReference type="Proteomes" id="UP000036277">
    <property type="component" value="Unassembled WGS sequence"/>
</dbReference>
<protein>
    <submittedName>
        <fullName evidence="1">Uncharacterized protein</fullName>
    </submittedName>
</protein>
<dbReference type="PATRIC" id="fig|880157.4.peg.417"/>
<proteinExistence type="predicted"/>
<dbReference type="OrthoDB" id="6445119at2"/>
<organism evidence="1 2">
    <name type="scientific">Xenorhabdus khoisanae</name>
    <dbReference type="NCBI Taxonomy" id="880157"/>
    <lineage>
        <taxon>Bacteria</taxon>
        <taxon>Pseudomonadati</taxon>
        <taxon>Pseudomonadota</taxon>
        <taxon>Gammaproteobacteria</taxon>
        <taxon>Enterobacterales</taxon>
        <taxon>Morganellaceae</taxon>
        <taxon>Xenorhabdus</taxon>
    </lineage>
</organism>
<keyword evidence="2" id="KW-1185">Reference proteome</keyword>
<reference evidence="1 2" key="1">
    <citation type="submission" date="2015-06" db="EMBL/GenBank/DDBJ databases">
        <title>Draft Whole-Genome Sequence of the Entomopathogenic Bacterium Xenorhabdus khoisanae.</title>
        <authorList>
            <person name="Naidoo S."/>
            <person name="Featherston J."/>
            <person name="Gray V.M."/>
        </authorList>
    </citation>
    <scope>NUCLEOTIDE SEQUENCE [LARGE SCALE GENOMIC DNA]</scope>
    <source>
        <strain evidence="1 2">MCB</strain>
    </source>
</reference>